<name>A0AAP2CMT6_9RHOB</name>
<evidence type="ECO:0000313" key="1">
    <source>
        <dbReference type="EMBL" id="MBT0956465.1"/>
    </source>
</evidence>
<sequence length="111" mass="11780">MQFDCAGAGQRSIALHGGQSWRDTPALLGPILETFAHTRRIHTRLALLETAAMLPLTTAEEHTRQSLRAALTPADETPQAVAALATGPLPAEVDAFLRSLAHHIPAKGAKS</sequence>
<protein>
    <submittedName>
        <fullName evidence="1">Uncharacterized protein</fullName>
    </submittedName>
</protein>
<dbReference type="Proteomes" id="UP001315686">
    <property type="component" value="Unassembled WGS sequence"/>
</dbReference>
<dbReference type="RefSeq" id="WP_327792667.1">
    <property type="nucleotide sequence ID" value="NZ_JADQAZ010000001.1"/>
</dbReference>
<comment type="caution">
    <text evidence="1">The sequence shown here is derived from an EMBL/GenBank/DDBJ whole genome shotgun (WGS) entry which is preliminary data.</text>
</comment>
<dbReference type="EMBL" id="JADQAZ010000001">
    <property type="protein sequence ID" value="MBT0956465.1"/>
    <property type="molecule type" value="Genomic_DNA"/>
</dbReference>
<evidence type="ECO:0000313" key="2">
    <source>
        <dbReference type="Proteomes" id="UP001315686"/>
    </source>
</evidence>
<accession>A0AAP2CMT6</accession>
<proteinExistence type="predicted"/>
<keyword evidence="2" id="KW-1185">Reference proteome</keyword>
<organism evidence="1 2">
    <name type="scientific">Harenicola maris</name>
    <dbReference type="NCBI Taxonomy" id="2841044"/>
    <lineage>
        <taxon>Bacteria</taxon>
        <taxon>Pseudomonadati</taxon>
        <taxon>Pseudomonadota</taxon>
        <taxon>Alphaproteobacteria</taxon>
        <taxon>Rhodobacterales</taxon>
        <taxon>Paracoccaceae</taxon>
        <taxon>Harenicola</taxon>
    </lineage>
</organism>
<dbReference type="AlphaFoldDB" id="A0AAP2CMT6"/>
<reference evidence="1 2" key="1">
    <citation type="journal article" date="2021" name="Arch. Microbiol.">
        <title>Harenicola maris gen. nov., sp. nov. isolated from the Sea of Japan shallow sediments.</title>
        <authorList>
            <person name="Romanenko L.A."/>
            <person name="Kurilenko V.V."/>
            <person name="Chernysheva N.Y."/>
            <person name="Tekutyeva L.A."/>
            <person name="Velansky P.V."/>
            <person name="Svetashev V.I."/>
            <person name="Isaeva M.P."/>
        </authorList>
    </citation>
    <scope>NUCLEOTIDE SEQUENCE [LARGE SCALE GENOMIC DNA]</scope>
    <source>
        <strain evidence="1 2">KMM 3653</strain>
    </source>
</reference>
<gene>
    <name evidence="1" type="ORF">IV417_03630</name>
</gene>